<name>A0AAW5B118_9BACI</name>
<dbReference type="InterPro" id="IPR043129">
    <property type="entry name" value="ATPase_NBD"/>
</dbReference>
<gene>
    <name evidence="2" type="ORF">K3T81_03330</name>
</gene>
<dbReference type="Gene3D" id="3.30.420.40">
    <property type="match status" value="2"/>
</dbReference>
<dbReference type="AlphaFoldDB" id="A0AAW5B118"/>
<evidence type="ECO:0000313" key="3">
    <source>
        <dbReference type="Proteomes" id="UP001199631"/>
    </source>
</evidence>
<dbReference type="SUPFAM" id="SSF53067">
    <property type="entry name" value="Actin-like ATPase domain"/>
    <property type="match status" value="1"/>
</dbReference>
<dbReference type="InterPro" id="IPR000600">
    <property type="entry name" value="ROK"/>
</dbReference>
<proteinExistence type="inferred from homology"/>
<accession>A0AAW5B118</accession>
<protein>
    <submittedName>
        <fullName evidence="2">ROK family protein</fullName>
    </submittedName>
</protein>
<keyword evidence="3" id="KW-1185">Reference proteome</keyword>
<comment type="caution">
    <text evidence="2">The sequence shown here is derived from an EMBL/GenBank/DDBJ whole genome shotgun (WGS) entry which is preliminary data.</text>
</comment>
<dbReference type="RefSeq" id="WP_238018235.1">
    <property type="nucleotide sequence ID" value="NZ_JAIFZM010000002.1"/>
</dbReference>
<sequence>MTNHRLMLALDVGGTFIKGCIIENHRINTSTIKKYHTYSYLDADAILNNFKIVIEDLFYQYLRDYNKESINQLIIGLTFPGPFDYQNGVSYMKGIGKFDTLYEMNIRDEILKRLRAARLPVNDQIIIRFENDCRLFGVGVSEELSEQKLICLTIGTGLGSAFLDEGKIIRNQKNIPLEGYLYQTPYKESIVDDYFSIRGILKLASSNGIDINRYSTVKDISLLAIEKEGSAIQTFKVFGKNLAEMLKPYIESFQPDKIVLGGQISKSFDLFGYPLQKIAQQNNIDAVALKDEQYYTFKGIDLAFNNDDHIMN</sequence>
<reference evidence="2 3" key="1">
    <citation type="journal article" date="2022" name="Evol. Bioinform. Online">
        <title>Draft Genome Sequence of Oceanobacillus jordanicus Strain GSFE11, a Halotolerant Plant Growth-Promoting Bacterial Endophyte Isolated From the Jordan Valley.</title>
        <authorList>
            <person name="Alhindi T."/>
            <person name="Albdaiwi R."/>
        </authorList>
    </citation>
    <scope>NUCLEOTIDE SEQUENCE [LARGE SCALE GENOMIC DNA]</scope>
    <source>
        <strain evidence="2 3">GSFE11</strain>
    </source>
</reference>
<dbReference type="PANTHER" id="PTHR18964">
    <property type="entry name" value="ROK (REPRESSOR, ORF, KINASE) FAMILY"/>
    <property type="match status" value="1"/>
</dbReference>
<dbReference type="Pfam" id="PF00480">
    <property type="entry name" value="ROK"/>
    <property type="match status" value="1"/>
</dbReference>
<comment type="similarity">
    <text evidence="1">Belongs to the ROK (NagC/XylR) family.</text>
</comment>
<dbReference type="PANTHER" id="PTHR18964:SF149">
    <property type="entry name" value="BIFUNCTIONAL UDP-N-ACETYLGLUCOSAMINE 2-EPIMERASE_N-ACETYLMANNOSAMINE KINASE"/>
    <property type="match status" value="1"/>
</dbReference>
<organism evidence="2 3">
    <name type="scientific">Oceanobacillus jordanicus</name>
    <dbReference type="NCBI Taxonomy" id="2867266"/>
    <lineage>
        <taxon>Bacteria</taxon>
        <taxon>Bacillati</taxon>
        <taxon>Bacillota</taxon>
        <taxon>Bacilli</taxon>
        <taxon>Bacillales</taxon>
        <taxon>Bacillaceae</taxon>
        <taxon>Oceanobacillus</taxon>
    </lineage>
</organism>
<evidence type="ECO:0000256" key="1">
    <source>
        <dbReference type="ARBA" id="ARBA00006479"/>
    </source>
</evidence>
<dbReference type="EMBL" id="JAIFZM010000002">
    <property type="protein sequence ID" value="MCG3418176.1"/>
    <property type="molecule type" value="Genomic_DNA"/>
</dbReference>
<evidence type="ECO:0000313" key="2">
    <source>
        <dbReference type="EMBL" id="MCG3418176.1"/>
    </source>
</evidence>
<dbReference type="Proteomes" id="UP001199631">
    <property type="component" value="Unassembled WGS sequence"/>
</dbReference>